<gene>
    <name evidence="6" type="ORF">H4O24_12880</name>
</gene>
<evidence type="ECO:0000256" key="1">
    <source>
        <dbReference type="ARBA" id="ARBA00004141"/>
    </source>
</evidence>
<keyword evidence="2 5" id="KW-0812">Transmembrane</keyword>
<accession>A0A7G6VYD3</accession>
<dbReference type="PANTHER" id="PTHR43483:SF3">
    <property type="entry name" value="MEMBRANE TRANSPORTER PROTEIN HI_0806-RELATED"/>
    <property type="match status" value="1"/>
</dbReference>
<feature type="transmembrane region" description="Helical" evidence="5">
    <location>
        <begin position="342"/>
        <end position="360"/>
    </location>
</feature>
<feature type="transmembrane region" description="Helical" evidence="5">
    <location>
        <begin position="180"/>
        <end position="195"/>
    </location>
</feature>
<dbReference type="AlphaFoldDB" id="A0A7G6VYD3"/>
<feature type="transmembrane region" description="Helical" evidence="5">
    <location>
        <begin position="202"/>
        <end position="220"/>
    </location>
</feature>
<feature type="transmembrane region" description="Helical" evidence="5">
    <location>
        <begin position="88"/>
        <end position="110"/>
    </location>
</feature>
<proteinExistence type="inferred from homology"/>
<feature type="transmembrane region" description="Helical" evidence="5">
    <location>
        <begin position="116"/>
        <end position="136"/>
    </location>
</feature>
<dbReference type="Pfam" id="PF01925">
    <property type="entry name" value="TauE"/>
    <property type="match status" value="1"/>
</dbReference>
<dbReference type="GO" id="GO:0005886">
    <property type="term" value="C:plasma membrane"/>
    <property type="evidence" value="ECO:0007669"/>
    <property type="project" value="UniProtKB-SubCell"/>
</dbReference>
<keyword evidence="5" id="KW-1003">Cell membrane</keyword>
<evidence type="ECO:0000256" key="3">
    <source>
        <dbReference type="ARBA" id="ARBA00022989"/>
    </source>
</evidence>
<protein>
    <recommendedName>
        <fullName evidence="5">Probable membrane transporter protein</fullName>
    </recommendedName>
</protein>
<dbReference type="EMBL" id="CP060052">
    <property type="protein sequence ID" value="QNE06748.1"/>
    <property type="molecule type" value="Genomic_DNA"/>
</dbReference>
<sequence length="362" mass="36834">MNPPPSGPLAAVAKTGRSSADDGPLGALFRESANITKDHYAQLGKLFVNGDGIAARNGAAARAGRESRNILHRNINARPTQDRGYDCAILAQLAISLLPYLALLAAGLGAGFAGGLFGIGGGFVVVPALTLILPMLGTSPQQVMHVAIGTSLATIIFTSLRSVQSHARRGAVDVPFIKGWAPWLVVGTILGTLIADRVSSSTLALIFGIGVLVFAAYFLLPIRPERQPISDTMPTGAKRIGLAGFLGLISALLGIGGGTITTLTMTSCGAPIHRAIGTASGVGAIIALPAAIGFAITGFGEAGLPRLSIGYISMPAAIAIIATAVIAAPLGVAAAHRLSPALLRRVFGSYLVVVGITMITKA</sequence>
<feature type="transmembrane region" description="Helical" evidence="5">
    <location>
        <begin position="275"/>
        <end position="296"/>
    </location>
</feature>
<evidence type="ECO:0000256" key="4">
    <source>
        <dbReference type="ARBA" id="ARBA00023136"/>
    </source>
</evidence>
<feature type="transmembrane region" description="Helical" evidence="5">
    <location>
        <begin position="240"/>
        <end position="263"/>
    </location>
</feature>
<dbReference type="PANTHER" id="PTHR43483">
    <property type="entry name" value="MEMBRANE TRANSPORTER PROTEIN HI_0806-RELATED"/>
    <property type="match status" value="1"/>
</dbReference>
<dbReference type="Proteomes" id="UP000515297">
    <property type="component" value="Chromosome"/>
</dbReference>
<reference evidence="6 7" key="1">
    <citation type="submission" date="2020-08" db="EMBL/GenBank/DDBJ databases">
        <authorList>
            <person name="Liu G."/>
            <person name="Sun C."/>
        </authorList>
    </citation>
    <scope>NUCLEOTIDE SEQUENCE [LARGE SCALE GENOMIC DNA]</scope>
    <source>
        <strain evidence="6 7">OT19</strain>
    </source>
</reference>
<evidence type="ECO:0000313" key="6">
    <source>
        <dbReference type="EMBL" id="QNE06748.1"/>
    </source>
</evidence>
<keyword evidence="4 5" id="KW-0472">Membrane</keyword>
<feature type="transmembrane region" description="Helical" evidence="5">
    <location>
        <begin position="308"/>
        <end position="330"/>
    </location>
</feature>
<dbReference type="InterPro" id="IPR002781">
    <property type="entry name" value="TM_pro_TauE-like"/>
</dbReference>
<keyword evidence="3 5" id="KW-1133">Transmembrane helix</keyword>
<name>A0A7G6VYD3_9SPHN</name>
<evidence type="ECO:0000256" key="2">
    <source>
        <dbReference type="ARBA" id="ARBA00022692"/>
    </source>
</evidence>
<feature type="transmembrane region" description="Helical" evidence="5">
    <location>
        <begin position="143"/>
        <end position="160"/>
    </location>
</feature>
<organism evidence="6 7">
    <name type="scientific">Croceicoccus marinus</name>
    <dbReference type="NCBI Taxonomy" id="450378"/>
    <lineage>
        <taxon>Bacteria</taxon>
        <taxon>Pseudomonadati</taxon>
        <taxon>Pseudomonadota</taxon>
        <taxon>Alphaproteobacteria</taxon>
        <taxon>Sphingomonadales</taxon>
        <taxon>Erythrobacteraceae</taxon>
        <taxon>Croceicoccus</taxon>
    </lineage>
</organism>
<comment type="similarity">
    <text evidence="5">Belongs to the 4-toluene sulfonate uptake permease (TSUP) (TC 2.A.102) family.</text>
</comment>
<comment type="subcellular location">
    <subcellularLocation>
        <location evidence="5">Cell membrane</location>
        <topology evidence="5">Multi-pass membrane protein</topology>
    </subcellularLocation>
    <subcellularLocation>
        <location evidence="1">Membrane</location>
        <topology evidence="1">Multi-pass membrane protein</topology>
    </subcellularLocation>
</comment>
<evidence type="ECO:0000256" key="5">
    <source>
        <dbReference type="RuleBase" id="RU363041"/>
    </source>
</evidence>
<evidence type="ECO:0000313" key="7">
    <source>
        <dbReference type="Proteomes" id="UP000515297"/>
    </source>
</evidence>